<dbReference type="EMBL" id="VNJK01000001">
    <property type="protein sequence ID" value="TVX92060.1"/>
    <property type="molecule type" value="Genomic_DNA"/>
</dbReference>
<comment type="function">
    <text evidence="1">Acts as a chaperone.</text>
</comment>
<evidence type="ECO:0000313" key="14">
    <source>
        <dbReference type="Proteomes" id="UP000318102"/>
    </source>
</evidence>
<dbReference type="PRINTS" id="PR00301">
    <property type="entry name" value="HEATSHOCK70"/>
</dbReference>
<dbReference type="OrthoDB" id="9766019at2"/>
<evidence type="ECO:0000256" key="12">
    <source>
        <dbReference type="ARBA" id="ARBA00033103"/>
    </source>
</evidence>
<dbReference type="Gene3D" id="2.60.34.10">
    <property type="entry name" value="Substrate Binding Domain Of DNAk, Chain A, domain 1"/>
    <property type="match status" value="1"/>
</dbReference>
<dbReference type="InterPro" id="IPR018181">
    <property type="entry name" value="Heat_shock_70_CS"/>
</dbReference>
<evidence type="ECO:0000256" key="7">
    <source>
        <dbReference type="ARBA" id="ARBA00022840"/>
    </source>
</evidence>
<evidence type="ECO:0000256" key="8">
    <source>
        <dbReference type="ARBA" id="ARBA00023016"/>
    </source>
</evidence>
<gene>
    <name evidence="13" type="ORF">FPZ44_02710</name>
</gene>
<keyword evidence="7" id="KW-0067">ATP-binding</keyword>
<evidence type="ECO:0000256" key="2">
    <source>
        <dbReference type="ARBA" id="ARBA00007381"/>
    </source>
</evidence>
<dbReference type="InterPro" id="IPR043129">
    <property type="entry name" value="ATPase_NBD"/>
</dbReference>
<dbReference type="CDD" id="cd24029">
    <property type="entry name" value="ASKHA_NBD_HSP70_DnaK_HscA_HscC"/>
    <property type="match status" value="1"/>
</dbReference>
<dbReference type="GO" id="GO:0005524">
    <property type="term" value="F:ATP binding"/>
    <property type="evidence" value="ECO:0007669"/>
    <property type="project" value="UniProtKB-KW"/>
</dbReference>
<dbReference type="SUPFAM" id="SSF100920">
    <property type="entry name" value="Heat shock protein 70kD (HSP70), peptide-binding domain"/>
    <property type="match status" value="1"/>
</dbReference>
<dbReference type="PANTHER" id="PTHR19375">
    <property type="entry name" value="HEAT SHOCK PROTEIN 70KDA"/>
    <property type="match status" value="1"/>
</dbReference>
<dbReference type="Proteomes" id="UP000318102">
    <property type="component" value="Unassembled WGS sequence"/>
</dbReference>
<accession>A0A559IWQ0</accession>
<name>A0A559IWQ0_9BACL</name>
<dbReference type="InterPro" id="IPR029047">
    <property type="entry name" value="HSP70_peptide-bd_sf"/>
</dbReference>
<dbReference type="GO" id="GO:0140662">
    <property type="term" value="F:ATP-dependent protein folding chaperone"/>
    <property type="evidence" value="ECO:0007669"/>
    <property type="project" value="InterPro"/>
</dbReference>
<evidence type="ECO:0000256" key="6">
    <source>
        <dbReference type="ARBA" id="ARBA00022741"/>
    </source>
</evidence>
<evidence type="ECO:0000256" key="11">
    <source>
        <dbReference type="ARBA" id="ARBA00030945"/>
    </source>
</evidence>
<dbReference type="PROSITE" id="PS01036">
    <property type="entry name" value="HSP70_3"/>
    <property type="match status" value="1"/>
</dbReference>
<evidence type="ECO:0000256" key="9">
    <source>
        <dbReference type="ARBA" id="ARBA00023186"/>
    </source>
</evidence>
<dbReference type="FunFam" id="3.30.420.40:FF:000071">
    <property type="entry name" value="Molecular chaperone DnaK"/>
    <property type="match status" value="1"/>
</dbReference>
<dbReference type="RefSeq" id="WP_144987150.1">
    <property type="nucleotide sequence ID" value="NZ_VNJK01000001.1"/>
</dbReference>
<keyword evidence="8" id="KW-0346">Stress response</keyword>
<dbReference type="PROSITE" id="PS00329">
    <property type="entry name" value="HSP70_2"/>
    <property type="match status" value="1"/>
</dbReference>
<evidence type="ECO:0000256" key="5">
    <source>
        <dbReference type="ARBA" id="ARBA00022553"/>
    </source>
</evidence>
<proteinExistence type="inferred from homology"/>
<dbReference type="Gene3D" id="3.90.640.10">
    <property type="entry name" value="Actin, Chain A, domain 4"/>
    <property type="match status" value="1"/>
</dbReference>
<evidence type="ECO:0000256" key="10">
    <source>
        <dbReference type="ARBA" id="ARBA00030019"/>
    </source>
</evidence>
<keyword evidence="6" id="KW-0547">Nucleotide-binding</keyword>
<dbReference type="FunFam" id="3.90.640.10:FF:000003">
    <property type="entry name" value="Molecular chaperone DnaK"/>
    <property type="match status" value="1"/>
</dbReference>
<evidence type="ECO:0000256" key="1">
    <source>
        <dbReference type="ARBA" id="ARBA00002290"/>
    </source>
</evidence>
<organism evidence="13 14">
    <name type="scientific">Paenibacillus agilis</name>
    <dbReference type="NCBI Taxonomy" id="3020863"/>
    <lineage>
        <taxon>Bacteria</taxon>
        <taxon>Bacillati</taxon>
        <taxon>Bacillota</taxon>
        <taxon>Bacilli</taxon>
        <taxon>Bacillales</taxon>
        <taxon>Paenibacillaceae</taxon>
        <taxon>Paenibacillus</taxon>
    </lineage>
</organism>
<reference evidence="13 14" key="1">
    <citation type="submission" date="2019-07" db="EMBL/GenBank/DDBJ databases">
        <authorList>
            <person name="Kim J."/>
        </authorList>
    </citation>
    <scope>NUCLEOTIDE SEQUENCE [LARGE SCALE GENOMIC DNA]</scope>
    <source>
        <strain evidence="13 14">N4</strain>
    </source>
</reference>
<sequence>MIIGIDLGTTFSAVAYVDKDGIPAIIPNREGERTSPSVILFEQSVPVVGSRAKDEALNDPLNVVQFVKRQIGNTSYSFLNEAGETYSPEELSAIILKRLKQDAEDHLGFPIHHAVITVPAYFDDVQRKATKDAGKIAGLNVVKILNEPTAAALAYGISQQSEDQDVMVFDLGGGTFDVTIMSISNQEIIIKATGGDRNLGGFDFDNKIIEYVHNQFLQTHQIDLYDDPIALQQLREMAEECKKSLSIYPESSFMLSSQGKTLRVALTRDMFVEMIRPLLNRTSIVMRNVLQDSGMEWADLEKILLVGGSTRIPAIREWIQEASGIVPSDELHPDEVVALGAAIQADLLNEKQSRMMLRPAVVDVNSHSLGIISLDPQHREQNSIILPRNTPIPAKKSDVFITMDDRQDNVSIVVTEGEDEDPNYVRVIGQSTIQLDRPPKGYEIRVTLSYDADGIVHINAQDERTGKDMGEFMIDRKSNLSEPAIVDKTKRFTDLTIN</sequence>
<comment type="similarity">
    <text evidence="2">Belongs to the heat shock protein 70 family.</text>
</comment>
<dbReference type="SUPFAM" id="SSF53067">
    <property type="entry name" value="Actin-like ATPase domain"/>
    <property type="match status" value="2"/>
</dbReference>
<dbReference type="Gene3D" id="3.30.420.40">
    <property type="match status" value="2"/>
</dbReference>
<keyword evidence="14" id="KW-1185">Reference proteome</keyword>
<protein>
    <recommendedName>
        <fullName evidence="3">Chaperone protein DnaK</fullName>
    </recommendedName>
    <alternativeName>
        <fullName evidence="4">Chaperone protein dnaK</fullName>
    </alternativeName>
    <alternativeName>
        <fullName evidence="12">HSP70</fullName>
    </alternativeName>
    <alternativeName>
        <fullName evidence="11">Heat shock 70 kDa protein</fullName>
    </alternativeName>
    <alternativeName>
        <fullName evidence="10">Heat shock protein 70</fullName>
    </alternativeName>
</protein>
<comment type="caution">
    <text evidence="13">The sequence shown here is derived from an EMBL/GenBank/DDBJ whole genome shotgun (WGS) entry which is preliminary data.</text>
</comment>
<evidence type="ECO:0000313" key="13">
    <source>
        <dbReference type="EMBL" id="TVX92060.1"/>
    </source>
</evidence>
<dbReference type="InterPro" id="IPR013126">
    <property type="entry name" value="Hsp_70_fam"/>
</dbReference>
<keyword evidence="5" id="KW-0597">Phosphoprotein</keyword>
<keyword evidence="9" id="KW-0143">Chaperone</keyword>
<dbReference type="AlphaFoldDB" id="A0A559IWQ0"/>
<dbReference type="PROSITE" id="PS00297">
    <property type="entry name" value="HSP70_1"/>
    <property type="match status" value="1"/>
</dbReference>
<evidence type="ECO:0000256" key="4">
    <source>
        <dbReference type="ARBA" id="ARBA00017249"/>
    </source>
</evidence>
<dbReference type="Pfam" id="PF00012">
    <property type="entry name" value="HSP70"/>
    <property type="match status" value="1"/>
</dbReference>
<evidence type="ECO:0000256" key="3">
    <source>
        <dbReference type="ARBA" id="ARBA00014415"/>
    </source>
</evidence>